<dbReference type="InterPro" id="IPR011990">
    <property type="entry name" value="TPR-like_helical_dom_sf"/>
</dbReference>
<reference evidence="3 4" key="1">
    <citation type="submission" date="2018-09" db="EMBL/GenBank/DDBJ databases">
        <title>Draft genome sequences of Legionella taurinensis isolated from water samples.</title>
        <authorList>
            <person name="Chakeri A."/>
            <person name="Allerberger F."/>
            <person name="Kundi M."/>
            <person name="Ruppitsch W."/>
            <person name="Schmid D."/>
        </authorList>
    </citation>
    <scope>NUCLEOTIDE SEQUENCE [LARGE SCALE GENOMIC DNA]</scope>
    <source>
        <strain evidence="3 4">4570-18-6</strain>
    </source>
</reference>
<proteinExistence type="predicted"/>
<name>A0A3A5L0I1_9GAMM</name>
<dbReference type="PANTHER" id="PTHR12558">
    <property type="entry name" value="CELL DIVISION CYCLE 16,23,27"/>
    <property type="match status" value="1"/>
</dbReference>
<feature type="repeat" description="TPR" evidence="1">
    <location>
        <begin position="305"/>
        <end position="338"/>
    </location>
</feature>
<dbReference type="PROSITE" id="PS50005">
    <property type="entry name" value="TPR"/>
    <property type="match status" value="3"/>
</dbReference>
<dbReference type="InterPro" id="IPR019734">
    <property type="entry name" value="TPR_rpt"/>
</dbReference>
<gene>
    <name evidence="3" type="ORF">D6J04_14575</name>
</gene>
<protein>
    <submittedName>
        <fullName evidence="3">Uncharacterized protein</fullName>
    </submittedName>
</protein>
<evidence type="ECO:0000256" key="2">
    <source>
        <dbReference type="SAM" id="MobiDB-lite"/>
    </source>
</evidence>
<comment type="caution">
    <text evidence="3">The sequence shown here is derived from an EMBL/GenBank/DDBJ whole genome shotgun (WGS) entry which is preliminary data.</text>
</comment>
<dbReference type="EMBL" id="QZWB01000030">
    <property type="protein sequence ID" value="RJT43303.1"/>
    <property type="molecule type" value="Genomic_DNA"/>
</dbReference>
<evidence type="ECO:0000313" key="3">
    <source>
        <dbReference type="EMBL" id="RJT43303.1"/>
    </source>
</evidence>
<keyword evidence="1" id="KW-0802">TPR repeat</keyword>
<dbReference type="SMART" id="SM00028">
    <property type="entry name" value="TPR"/>
    <property type="match status" value="8"/>
</dbReference>
<feature type="region of interest" description="Disordered" evidence="2">
    <location>
        <begin position="364"/>
        <end position="393"/>
    </location>
</feature>
<evidence type="ECO:0000313" key="4">
    <source>
        <dbReference type="Proteomes" id="UP000270757"/>
    </source>
</evidence>
<dbReference type="Proteomes" id="UP000270757">
    <property type="component" value="Unassembled WGS sequence"/>
</dbReference>
<dbReference type="AlphaFoldDB" id="A0A3A5L0I1"/>
<accession>A0A3A5L0I1</accession>
<dbReference type="PANTHER" id="PTHR12558:SF13">
    <property type="entry name" value="CELL DIVISION CYCLE PROTEIN 27 HOMOLOG"/>
    <property type="match status" value="1"/>
</dbReference>
<feature type="repeat" description="TPR" evidence="1">
    <location>
        <begin position="88"/>
        <end position="121"/>
    </location>
</feature>
<feature type="repeat" description="TPR" evidence="1">
    <location>
        <begin position="234"/>
        <end position="267"/>
    </location>
</feature>
<dbReference type="SUPFAM" id="SSF48452">
    <property type="entry name" value="TPR-like"/>
    <property type="match status" value="2"/>
</dbReference>
<evidence type="ECO:0000256" key="1">
    <source>
        <dbReference type="PROSITE-ProRule" id="PRU00339"/>
    </source>
</evidence>
<dbReference type="Pfam" id="PF13181">
    <property type="entry name" value="TPR_8"/>
    <property type="match status" value="2"/>
</dbReference>
<sequence>MIILWPLSGLSMFNSFHINGVRAFDAKHYQIAKDFFLQAIDINPEVAESHLYLGKCFFFCDEKQQAIPPIKKFIELRQSHSDDVANVSYAFDLLGQCYEAENKDTAALTCYETATKIYPSGASAWNNMGLLYIKSARHLLETDLANSAKLFKGALAFITKALEIASDNPVFLHSAASWYEQYIEVLERVVEDNDAVQKNKAGNFSYALIYYRKALAVCSENDVVLRNIILSNLTDCLAQYGHHFYKNKEYKKAQETYMEALQLDPEHLIVINQIGMSLFKQDCFPESRKYFSSILDKTDDKQEIADAWLNIACTYRLEKKWSDAEEALSQAKKFAPEDSSIAEEEMTLNQSKLNALLLSAPQTLFGSSNPDSPGAVNKKAQESGSDLSVTRMF</sequence>
<dbReference type="Gene3D" id="1.25.40.10">
    <property type="entry name" value="Tetratricopeptide repeat domain"/>
    <property type="match status" value="2"/>
</dbReference>
<feature type="compositionally biased region" description="Polar residues" evidence="2">
    <location>
        <begin position="382"/>
        <end position="393"/>
    </location>
</feature>
<organism evidence="3 4">
    <name type="scientific">Legionella taurinensis</name>
    <dbReference type="NCBI Taxonomy" id="70611"/>
    <lineage>
        <taxon>Bacteria</taxon>
        <taxon>Pseudomonadati</taxon>
        <taxon>Pseudomonadota</taxon>
        <taxon>Gammaproteobacteria</taxon>
        <taxon>Legionellales</taxon>
        <taxon>Legionellaceae</taxon>
        <taxon>Legionella</taxon>
    </lineage>
</organism>